<evidence type="ECO:0000313" key="3">
    <source>
        <dbReference type="EMBL" id="MFD1293988.1"/>
    </source>
</evidence>
<feature type="signal peptide" evidence="1">
    <location>
        <begin position="1"/>
        <end position="19"/>
    </location>
</feature>
<dbReference type="InterPro" id="IPR018637">
    <property type="entry name" value="DUF2059"/>
</dbReference>
<evidence type="ECO:0000313" key="4">
    <source>
        <dbReference type="Proteomes" id="UP001597241"/>
    </source>
</evidence>
<dbReference type="EMBL" id="JBHTMV010000004">
    <property type="protein sequence ID" value="MFD1293988.1"/>
    <property type="molecule type" value="Genomic_DNA"/>
</dbReference>
<proteinExistence type="predicted"/>
<dbReference type="RefSeq" id="WP_386809183.1">
    <property type="nucleotide sequence ID" value="NZ_JBHTMV010000004.1"/>
</dbReference>
<dbReference type="Pfam" id="PF09832">
    <property type="entry name" value="DUF2059"/>
    <property type="match status" value="1"/>
</dbReference>
<reference evidence="4" key="1">
    <citation type="journal article" date="2019" name="Int. J. Syst. Evol. Microbiol.">
        <title>The Global Catalogue of Microorganisms (GCM) 10K type strain sequencing project: providing services to taxonomists for standard genome sequencing and annotation.</title>
        <authorList>
            <consortium name="The Broad Institute Genomics Platform"/>
            <consortium name="The Broad Institute Genome Sequencing Center for Infectious Disease"/>
            <person name="Wu L."/>
            <person name="Ma J."/>
        </authorList>
    </citation>
    <scope>NUCLEOTIDE SEQUENCE [LARGE SCALE GENOMIC DNA]</scope>
    <source>
        <strain evidence="4">CCUG 62221</strain>
    </source>
</reference>
<gene>
    <name evidence="3" type="ORF">ACFQ5N_09085</name>
</gene>
<organism evidence="3 4">
    <name type="scientific">Lutibacter holmesii</name>
    <dbReference type="NCBI Taxonomy" id="1137985"/>
    <lineage>
        <taxon>Bacteria</taxon>
        <taxon>Pseudomonadati</taxon>
        <taxon>Bacteroidota</taxon>
        <taxon>Flavobacteriia</taxon>
        <taxon>Flavobacteriales</taxon>
        <taxon>Flavobacteriaceae</taxon>
        <taxon>Lutibacter</taxon>
    </lineage>
</organism>
<dbReference type="Proteomes" id="UP001597241">
    <property type="component" value="Unassembled WGS sequence"/>
</dbReference>
<accession>A0ABW3WPA0</accession>
<name>A0ABW3WPA0_9FLAO</name>
<feature type="chain" id="PRO_5045497528" evidence="1">
    <location>
        <begin position="20"/>
        <end position="133"/>
    </location>
</feature>
<protein>
    <submittedName>
        <fullName evidence="3">DUF2059 domain-containing protein</fullName>
    </submittedName>
</protein>
<sequence>MKKIILIVVVFLCAFNVNAQEDTSYKTDTEKLVAVISENAFKPYIDQFASMVAAEKQEDFKKEIEATLPGLYSEMAKIYMDQFTHDEILELLKFYATPVGKKMADNSGALTQKGMVAGQTWGIKVQEIISRYQ</sequence>
<keyword evidence="4" id="KW-1185">Reference proteome</keyword>
<evidence type="ECO:0000259" key="2">
    <source>
        <dbReference type="Pfam" id="PF09832"/>
    </source>
</evidence>
<evidence type="ECO:0000256" key="1">
    <source>
        <dbReference type="SAM" id="SignalP"/>
    </source>
</evidence>
<feature type="domain" description="DUF2059" evidence="2">
    <location>
        <begin position="74"/>
        <end position="126"/>
    </location>
</feature>
<comment type="caution">
    <text evidence="3">The sequence shown here is derived from an EMBL/GenBank/DDBJ whole genome shotgun (WGS) entry which is preliminary data.</text>
</comment>
<keyword evidence="1" id="KW-0732">Signal</keyword>